<dbReference type="Gene3D" id="2.130.10.10">
    <property type="entry name" value="YVTN repeat-like/Quinoprotein amine dehydrogenase"/>
    <property type="match status" value="2"/>
</dbReference>
<evidence type="ECO:0000313" key="3">
    <source>
        <dbReference type="Proteomes" id="UP000183900"/>
    </source>
</evidence>
<organism evidence="2 3">
    <name type="scientific">Pannonibacter indicus</name>
    <dbReference type="NCBI Taxonomy" id="466044"/>
    <lineage>
        <taxon>Bacteria</taxon>
        <taxon>Pseudomonadati</taxon>
        <taxon>Pseudomonadota</taxon>
        <taxon>Alphaproteobacteria</taxon>
        <taxon>Hyphomicrobiales</taxon>
        <taxon>Stappiaceae</taxon>
        <taxon>Pannonibacter</taxon>
    </lineage>
</organism>
<reference evidence="3" key="1">
    <citation type="submission" date="2015-08" db="EMBL/GenBank/DDBJ databases">
        <authorList>
            <person name="Varghese N."/>
        </authorList>
    </citation>
    <scope>NUCLEOTIDE SEQUENCE [LARGE SCALE GENOMIC DNA]</scope>
    <source>
        <strain evidence="3">DSM 23407</strain>
    </source>
</reference>
<sequence>MPTLAATELTGFAVKAGFLKDIPYFALGSGEVVLVEGGQKTIRLHSGGLLAADERVEASGHATALVTGGDDGRVMELSASGEVRQLSERPRKWIDLVACGPSGVTAFASGRTAWVRLADGTEKEFPHERAVGGLAFAPKGLRLAVARYDGATLWWVNTQGQPQLLEWKGAHLAATFSPDGKYLVTSMQEAALHGWRLTDAQDMRMTGYPSKVKSMSWSAKGRYLATSGANAAIVWPFTGKTGPMGQAPLQLGTRGDALVTSVACHPKEDVVAVGYQDGMILLCRFEDNAEVLLRRAAKSPISTMAWDRAGVRLAFGTEDGEGGVIALE</sequence>
<dbReference type="RefSeq" id="WP_055455982.1">
    <property type="nucleotide sequence ID" value="NZ_CYHE01000007.1"/>
</dbReference>
<name>A0A0K6I2K0_9HYPH</name>
<dbReference type="PANTHER" id="PTHR19879">
    <property type="entry name" value="TRANSCRIPTION INITIATION FACTOR TFIID"/>
    <property type="match status" value="1"/>
</dbReference>
<proteinExistence type="predicted"/>
<dbReference type="InterPro" id="IPR036322">
    <property type="entry name" value="WD40_repeat_dom_sf"/>
</dbReference>
<dbReference type="SMART" id="SM00320">
    <property type="entry name" value="WD40"/>
    <property type="match status" value="4"/>
</dbReference>
<dbReference type="AlphaFoldDB" id="A0A0K6I2K0"/>
<protein>
    <submittedName>
        <fullName evidence="2">WD-40 repeat-containing protein</fullName>
    </submittedName>
</protein>
<dbReference type="Proteomes" id="UP000183900">
    <property type="component" value="Unassembled WGS sequence"/>
</dbReference>
<dbReference type="InterPro" id="IPR015943">
    <property type="entry name" value="WD40/YVTN_repeat-like_dom_sf"/>
</dbReference>
<accession>A0A0K6I2K0</accession>
<evidence type="ECO:0000313" key="2">
    <source>
        <dbReference type="EMBL" id="CUA97374.1"/>
    </source>
</evidence>
<dbReference type="Pfam" id="PF00400">
    <property type="entry name" value="WD40"/>
    <property type="match status" value="1"/>
</dbReference>
<dbReference type="SUPFAM" id="SSF50978">
    <property type="entry name" value="WD40 repeat-like"/>
    <property type="match status" value="1"/>
</dbReference>
<feature type="domain" description="Anaphase-promoting complex subunit 4-like WD40" evidence="1">
    <location>
        <begin position="266"/>
        <end position="321"/>
    </location>
</feature>
<dbReference type="PANTHER" id="PTHR19879:SF9">
    <property type="entry name" value="TRANSCRIPTION INITIATION FACTOR TFIID SUBUNIT 5"/>
    <property type="match status" value="1"/>
</dbReference>
<evidence type="ECO:0000259" key="1">
    <source>
        <dbReference type="Pfam" id="PF12894"/>
    </source>
</evidence>
<dbReference type="EMBL" id="CYHE01000007">
    <property type="protein sequence ID" value="CUA97374.1"/>
    <property type="molecule type" value="Genomic_DNA"/>
</dbReference>
<dbReference type="InterPro" id="IPR001680">
    <property type="entry name" value="WD40_rpt"/>
</dbReference>
<dbReference type="InterPro" id="IPR024977">
    <property type="entry name" value="Apc4-like_WD40_dom"/>
</dbReference>
<gene>
    <name evidence="2" type="ORF">Ga0061067_107116</name>
</gene>
<dbReference type="OrthoDB" id="9814620at2"/>
<dbReference type="Pfam" id="PF12894">
    <property type="entry name" value="ANAPC4_WD40"/>
    <property type="match status" value="1"/>
</dbReference>
<keyword evidence="3" id="KW-1185">Reference proteome</keyword>